<accession>A0A8H4LLN0</accession>
<dbReference type="PANTHER" id="PTHR22950">
    <property type="entry name" value="AMINO ACID TRANSPORTER"/>
    <property type="match status" value="1"/>
</dbReference>
<protein>
    <submittedName>
        <fullName evidence="9">Neutral amino acid permease</fullName>
    </submittedName>
</protein>
<feature type="transmembrane region" description="Helical" evidence="7">
    <location>
        <begin position="251"/>
        <end position="273"/>
    </location>
</feature>
<dbReference type="PANTHER" id="PTHR22950:SF479">
    <property type="entry name" value="AMINO ACID TRANSPORTER (EUROFUNG)-RELATED"/>
    <property type="match status" value="1"/>
</dbReference>
<organism evidence="9 10">
    <name type="scientific">Fusarium albosuccineum</name>
    <dbReference type="NCBI Taxonomy" id="1237068"/>
    <lineage>
        <taxon>Eukaryota</taxon>
        <taxon>Fungi</taxon>
        <taxon>Dikarya</taxon>
        <taxon>Ascomycota</taxon>
        <taxon>Pezizomycotina</taxon>
        <taxon>Sordariomycetes</taxon>
        <taxon>Hypocreomycetidae</taxon>
        <taxon>Hypocreales</taxon>
        <taxon>Nectriaceae</taxon>
        <taxon>Fusarium</taxon>
        <taxon>Fusarium decemcellulare species complex</taxon>
    </lineage>
</organism>
<gene>
    <name evidence="9" type="ORF">FALBO_2713</name>
</gene>
<feature type="transmembrane region" description="Helical" evidence="7">
    <location>
        <begin position="206"/>
        <end position="225"/>
    </location>
</feature>
<keyword evidence="4 7" id="KW-1133">Transmembrane helix</keyword>
<dbReference type="GO" id="GO:0016020">
    <property type="term" value="C:membrane"/>
    <property type="evidence" value="ECO:0007669"/>
    <property type="project" value="UniProtKB-SubCell"/>
</dbReference>
<reference evidence="9 10" key="1">
    <citation type="submission" date="2020-01" db="EMBL/GenBank/DDBJ databases">
        <title>Identification and distribution of gene clusters putatively required for synthesis of sphingolipid metabolism inhibitors in phylogenetically diverse species of the filamentous fungus Fusarium.</title>
        <authorList>
            <person name="Kim H.-S."/>
            <person name="Busman M."/>
            <person name="Brown D.W."/>
            <person name="Divon H."/>
            <person name="Uhlig S."/>
            <person name="Proctor R.H."/>
        </authorList>
    </citation>
    <scope>NUCLEOTIDE SEQUENCE [LARGE SCALE GENOMIC DNA]</scope>
    <source>
        <strain evidence="9 10">NRRL 20459</strain>
    </source>
</reference>
<keyword evidence="10" id="KW-1185">Reference proteome</keyword>
<evidence type="ECO:0000256" key="1">
    <source>
        <dbReference type="ARBA" id="ARBA00004141"/>
    </source>
</evidence>
<feature type="transmembrane region" description="Helical" evidence="7">
    <location>
        <begin position="285"/>
        <end position="307"/>
    </location>
</feature>
<evidence type="ECO:0000256" key="2">
    <source>
        <dbReference type="ARBA" id="ARBA00008066"/>
    </source>
</evidence>
<proteinExistence type="inferred from homology"/>
<dbReference type="PIRSF" id="PIRSF006060">
    <property type="entry name" value="AA_transporter"/>
    <property type="match status" value="1"/>
</dbReference>
<dbReference type="GO" id="GO:0015179">
    <property type="term" value="F:L-amino acid transmembrane transporter activity"/>
    <property type="evidence" value="ECO:0007669"/>
    <property type="project" value="TreeGrafter"/>
</dbReference>
<evidence type="ECO:0000256" key="6">
    <source>
        <dbReference type="SAM" id="MobiDB-lite"/>
    </source>
</evidence>
<dbReference type="Pfam" id="PF01490">
    <property type="entry name" value="Aa_trans"/>
    <property type="match status" value="1"/>
</dbReference>
<comment type="subcellular location">
    <subcellularLocation>
        <location evidence="1">Membrane</location>
        <topology evidence="1">Multi-pass membrane protein</topology>
    </subcellularLocation>
</comment>
<feature type="domain" description="Amino acid transporter transmembrane" evidence="8">
    <location>
        <begin position="67"/>
        <end position="449"/>
    </location>
</feature>
<comment type="caution">
    <text evidence="9">The sequence shown here is derived from an EMBL/GenBank/DDBJ whole genome shotgun (WGS) entry which is preliminary data.</text>
</comment>
<dbReference type="EMBL" id="JAADYS010000355">
    <property type="protein sequence ID" value="KAF4470378.1"/>
    <property type="molecule type" value="Genomic_DNA"/>
</dbReference>
<feature type="transmembrane region" description="Helical" evidence="7">
    <location>
        <begin position="174"/>
        <end position="194"/>
    </location>
</feature>
<dbReference type="AlphaFoldDB" id="A0A8H4LLN0"/>
<name>A0A8H4LLN0_9HYPO</name>
<evidence type="ECO:0000259" key="8">
    <source>
        <dbReference type="Pfam" id="PF01490"/>
    </source>
</evidence>
<evidence type="ECO:0000313" key="9">
    <source>
        <dbReference type="EMBL" id="KAF4470378.1"/>
    </source>
</evidence>
<sequence length="486" mass="52582">MSAPNEAIDSASHAEKGLTLDRKDSNKIDHDSGHETGTDFDIKPATSEEVGGVFGGEGGKNLRVMGRWSTLFALLTNQFGIAALGLPSAFRDIGLIPAIITTWGAAALAWYTGYELYRFYCRHPHCITVIDMAKVAGGRTWGIIVAIAFLIQMIMCCASASVTLSIAFNSISDHAMCTVGFIGIATIVSFVLFMPRTMKFVAQSGVPTLISIVGAVLITMISLGISNPVQATEEDWKPQINIVNNPGFRTIFNSVLKIVWAFAGHHAFVSYMAEMRDPVKDFPFALSWLMAIAAAFYSFLAIGIYCLAGEYTTSPALGSAPRIPAKVAYGVVIPAILTAALANGHIGIKYVFVVAMRKMNALNEITANTPRAWGTWLGTVTVFWLLSFILSNAIPIFDSLVSIQSATTYAWFSFRISGALWLSWNKGSYFRDWKQKCFFCLNVSIIGWALFLNGCGLWSSITEMLDIFASGGGVSGSFSCGDNASL</sequence>
<evidence type="ECO:0000256" key="4">
    <source>
        <dbReference type="ARBA" id="ARBA00022989"/>
    </source>
</evidence>
<keyword evidence="3 7" id="KW-0812">Transmembrane</keyword>
<evidence type="ECO:0000256" key="3">
    <source>
        <dbReference type="ARBA" id="ARBA00022692"/>
    </source>
</evidence>
<evidence type="ECO:0000256" key="7">
    <source>
        <dbReference type="SAM" id="Phobius"/>
    </source>
</evidence>
<dbReference type="OrthoDB" id="294730at2759"/>
<dbReference type="Gene3D" id="1.20.1740.10">
    <property type="entry name" value="Amino acid/polyamine transporter I"/>
    <property type="match status" value="1"/>
</dbReference>
<feature type="transmembrane region" description="Helical" evidence="7">
    <location>
        <begin position="141"/>
        <end position="168"/>
    </location>
</feature>
<feature type="transmembrane region" description="Helical" evidence="7">
    <location>
        <begin position="373"/>
        <end position="397"/>
    </location>
</feature>
<feature type="transmembrane region" description="Helical" evidence="7">
    <location>
        <begin position="437"/>
        <end position="461"/>
    </location>
</feature>
<dbReference type="InterPro" id="IPR013057">
    <property type="entry name" value="AA_transpt_TM"/>
</dbReference>
<keyword evidence="5 7" id="KW-0472">Membrane</keyword>
<evidence type="ECO:0000256" key="5">
    <source>
        <dbReference type="ARBA" id="ARBA00023136"/>
    </source>
</evidence>
<feature type="region of interest" description="Disordered" evidence="6">
    <location>
        <begin position="1"/>
        <end position="43"/>
    </location>
</feature>
<feature type="transmembrane region" description="Helical" evidence="7">
    <location>
        <begin position="327"/>
        <end position="352"/>
    </location>
</feature>
<feature type="transmembrane region" description="Helical" evidence="7">
    <location>
        <begin position="93"/>
        <end position="113"/>
    </location>
</feature>
<feature type="transmembrane region" description="Helical" evidence="7">
    <location>
        <begin position="68"/>
        <end position="87"/>
    </location>
</feature>
<feature type="transmembrane region" description="Helical" evidence="7">
    <location>
        <begin position="409"/>
        <end position="425"/>
    </location>
</feature>
<evidence type="ECO:0000313" key="10">
    <source>
        <dbReference type="Proteomes" id="UP000554235"/>
    </source>
</evidence>
<feature type="compositionally biased region" description="Basic and acidic residues" evidence="6">
    <location>
        <begin position="12"/>
        <end position="42"/>
    </location>
</feature>
<dbReference type="Proteomes" id="UP000554235">
    <property type="component" value="Unassembled WGS sequence"/>
</dbReference>
<comment type="similarity">
    <text evidence="2">Belongs to the amino acid/polyamine transporter 2 family.</text>
</comment>